<dbReference type="Proteomes" id="UP000294564">
    <property type="component" value="Unassembled WGS sequence"/>
</dbReference>
<dbReference type="RefSeq" id="WP_132794842.1">
    <property type="nucleotide sequence ID" value="NZ_SLXM01000005.1"/>
</dbReference>
<feature type="chain" id="PRO_5020823149" evidence="1">
    <location>
        <begin position="21"/>
        <end position="396"/>
    </location>
</feature>
<evidence type="ECO:0000313" key="2">
    <source>
        <dbReference type="EMBL" id="TCP24796.1"/>
    </source>
</evidence>
<keyword evidence="1" id="KW-0732">Signal</keyword>
<gene>
    <name evidence="2" type="ORF">EV195_105227</name>
</gene>
<dbReference type="AlphaFoldDB" id="A0A4V2SLU6"/>
<protein>
    <submittedName>
        <fullName evidence="2">Uncharacterized protein DUF4856</fullName>
    </submittedName>
</protein>
<proteinExistence type="predicted"/>
<name>A0A4V2SLU6_9FLAO</name>
<evidence type="ECO:0000313" key="3">
    <source>
        <dbReference type="Proteomes" id="UP000294564"/>
    </source>
</evidence>
<dbReference type="OrthoDB" id="5498726at2"/>
<accession>A0A4V2SLU6</accession>
<organism evidence="2 3">
    <name type="scientific">Tenacibaculum skagerrakense</name>
    <dbReference type="NCBI Taxonomy" id="186571"/>
    <lineage>
        <taxon>Bacteria</taxon>
        <taxon>Pseudomonadati</taxon>
        <taxon>Bacteroidota</taxon>
        <taxon>Flavobacteriia</taxon>
        <taxon>Flavobacteriales</taxon>
        <taxon>Flavobacteriaceae</taxon>
        <taxon>Tenacibaculum</taxon>
    </lineage>
</organism>
<dbReference type="EMBL" id="SLXM01000005">
    <property type="protein sequence ID" value="TCP24796.1"/>
    <property type="molecule type" value="Genomic_DNA"/>
</dbReference>
<dbReference type="Pfam" id="PF16148">
    <property type="entry name" value="DUF4856"/>
    <property type="match status" value="1"/>
</dbReference>
<dbReference type="PROSITE" id="PS51257">
    <property type="entry name" value="PROKAR_LIPOPROTEIN"/>
    <property type="match status" value="1"/>
</dbReference>
<keyword evidence="3" id="KW-1185">Reference proteome</keyword>
<feature type="signal peptide" evidence="1">
    <location>
        <begin position="1"/>
        <end position="20"/>
    </location>
</feature>
<dbReference type="InterPro" id="IPR032331">
    <property type="entry name" value="DUF4856"/>
</dbReference>
<evidence type="ECO:0000256" key="1">
    <source>
        <dbReference type="SAM" id="SignalP"/>
    </source>
</evidence>
<reference evidence="2 3" key="1">
    <citation type="submission" date="2019-03" db="EMBL/GenBank/DDBJ databases">
        <title>Genomic Encyclopedia of Type Strains, Phase IV (KMG-IV): sequencing the most valuable type-strain genomes for metagenomic binning, comparative biology and taxonomic classification.</title>
        <authorList>
            <person name="Goeker M."/>
        </authorList>
    </citation>
    <scope>NUCLEOTIDE SEQUENCE [LARGE SCALE GENOMIC DNA]</scope>
    <source>
        <strain evidence="2 3">DSM 14836</strain>
    </source>
</reference>
<sequence>MKKVIIASLALASLSIVSCSDDDNIDSSVTAPQTYKFERNGSTSVSYSGQTTRIKMGEEFISALMDPTKTEAELDGMFAHVAGNNDFSDATLNSSDKSIRSKTAASRDYFSTNTAEATTLKAKFDTWIAAQVSEVFPNWNTLASEGVAGQIQEAGGGSTRYVSAKGLEYNQAINKGLIGALMVDQMLNNYLSTSVLDEVSNIADNNSDVLAVDKNYTTMEHKWDEAFGYLYGTDDAENPQYGADSFLSKYVARVENDADFAGISKEIYDAFKLGRAAIVAKNYDVRNEQADIIRNAVSKIIAIRVVYYLQQAKASLATDKAAAFHDLSEGFGFIQSLRFTRNTSTNTTHLPSAEIEGFLTTLMANNGFWDVTTNTLDDISTRIANVYGFTVAEAAN</sequence>
<comment type="caution">
    <text evidence="2">The sequence shown here is derived from an EMBL/GenBank/DDBJ whole genome shotgun (WGS) entry which is preliminary data.</text>
</comment>